<feature type="transmembrane region" description="Helical" evidence="6">
    <location>
        <begin position="459"/>
        <end position="477"/>
    </location>
</feature>
<evidence type="ECO:0000256" key="5">
    <source>
        <dbReference type="ARBA" id="ARBA00023136"/>
    </source>
</evidence>
<dbReference type="GO" id="GO:0005794">
    <property type="term" value="C:Golgi apparatus"/>
    <property type="evidence" value="ECO:0007669"/>
    <property type="project" value="TreeGrafter"/>
</dbReference>
<dbReference type="Pfam" id="PF03124">
    <property type="entry name" value="EXS"/>
    <property type="match status" value="1"/>
</dbReference>
<keyword evidence="10" id="KW-1185">Reference proteome</keyword>
<dbReference type="GO" id="GO:0006817">
    <property type="term" value="P:phosphate ion transport"/>
    <property type="evidence" value="ECO:0007669"/>
    <property type="project" value="TreeGrafter"/>
</dbReference>
<feature type="domain" description="EXS" evidence="7">
    <location>
        <begin position="416"/>
        <end position="612"/>
    </location>
</feature>
<dbReference type="Pfam" id="PF03105">
    <property type="entry name" value="SPX"/>
    <property type="match status" value="1"/>
</dbReference>
<comment type="caution">
    <text evidence="9">The sequence shown here is derived from an EMBL/GenBank/DDBJ whole genome shotgun (WGS) entry which is preliminary data.</text>
</comment>
<evidence type="ECO:0000256" key="3">
    <source>
        <dbReference type="ARBA" id="ARBA00022692"/>
    </source>
</evidence>
<evidence type="ECO:0000313" key="10">
    <source>
        <dbReference type="Proteomes" id="UP001178507"/>
    </source>
</evidence>
<dbReference type="Proteomes" id="UP001178507">
    <property type="component" value="Unassembled WGS sequence"/>
</dbReference>
<organism evidence="9 10">
    <name type="scientific">Effrenium voratum</name>
    <dbReference type="NCBI Taxonomy" id="2562239"/>
    <lineage>
        <taxon>Eukaryota</taxon>
        <taxon>Sar</taxon>
        <taxon>Alveolata</taxon>
        <taxon>Dinophyceae</taxon>
        <taxon>Suessiales</taxon>
        <taxon>Symbiodiniaceae</taxon>
        <taxon>Effrenium</taxon>
    </lineage>
</organism>
<dbReference type="GO" id="GO:0016036">
    <property type="term" value="P:cellular response to phosphate starvation"/>
    <property type="evidence" value="ECO:0007669"/>
    <property type="project" value="TreeGrafter"/>
</dbReference>
<evidence type="ECO:0000259" key="8">
    <source>
        <dbReference type="PROSITE" id="PS51382"/>
    </source>
</evidence>
<keyword evidence="3 6" id="KW-0812">Transmembrane</keyword>
<evidence type="ECO:0000256" key="4">
    <source>
        <dbReference type="ARBA" id="ARBA00022989"/>
    </source>
</evidence>
<sequence length="681" mass="76808">MKFGKQLERHKVSGWDAFYVDYGGLKRSLKQCYGSPKNPEEGGSSEGSRMLAEISSQWLAELEASVERVNDFFTSVADEVEARLVAGQEELAAPSEQWEQLRHHLQSMVAQLHTTLLDLGHFAAANHTAFYKILKKHDKQTGLAASAQLLPQIAREAFYEPGKRRLEELQQRLREFGAQLGMEDLALTRQGPSDHWAVARIAFSLGVISMALVVLAVLSGMEPQIPQYSAEDLAATIPVLRLSFMMNLTAWLAGGCAWVFEHYKINYLFLLDISPDLDVSAMSLLNYASVQTGVWIVLSFCFIADMKFGAVLFTFPRIHRLGWSLAHIYSSSVLILQLAITSNWTSAAHRRLFSRLVVRVASFSLLGGVSFAENVFADFLTSLGRPLKDVAYTLCYFRRNWQTLQGREIRIHCKEDGSAWATWALQFVLLLPLLFRIAQCLRRMHDTGDKRRHGLNCGKYFLAIVVSTLAVVPAWFLGLSEFQATVLRALGYFLATVYAASWDLVVDFGLAAETRCCLFPRYSYGLLAALDVLLRSTWLLTYQPDCRAFVGASTFNKECFAFLISTLELIRRGIWATLRIEHEHQSNAGRFRSVCWVPPLDHRRPVQRKLKPVLVALHDTALLPQRYASAPQLDYVTGEAHWCRERASTGLNTFDWPNCADGILKHPSSRSVALRCRNWDV</sequence>
<evidence type="ECO:0000256" key="1">
    <source>
        <dbReference type="ARBA" id="ARBA00004141"/>
    </source>
</evidence>
<keyword evidence="4 6" id="KW-1133">Transmembrane helix</keyword>
<dbReference type="GO" id="GO:0005886">
    <property type="term" value="C:plasma membrane"/>
    <property type="evidence" value="ECO:0007669"/>
    <property type="project" value="TreeGrafter"/>
</dbReference>
<protein>
    <submittedName>
        <fullName evidence="9">Uncharacterized protein</fullName>
    </submittedName>
</protein>
<evidence type="ECO:0000256" key="6">
    <source>
        <dbReference type="SAM" id="Phobius"/>
    </source>
</evidence>
<evidence type="ECO:0000256" key="2">
    <source>
        <dbReference type="ARBA" id="ARBA00009665"/>
    </source>
</evidence>
<name>A0AA36MVY3_9DINO</name>
<feature type="transmembrane region" description="Helical" evidence="6">
    <location>
        <begin position="239"/>
        <end position="260"/>
    </location>
</feature>
<evidence type="ECO:0000259" key="7">
    <source>
        <dbReference type="PROSITE" id="PS51380"/>
    </source>
</evidence>
<feature type="domain" description="SPX" evidence="8">
    <location>
        <begin position="1"/>
        <end position="151"/>
    </location>
</feature>
<dbReference type="InterPro" id="IPR004342">
    <property type="entry name" value="EXS_C"/>
</dbReference>
<feature type="transmembrane region" description="Helical" evidence="6">
    <location>
        <begin position="352"/>
        <end position="372"/>
    </location>
</feature>
<dbReference type="PANTHER" id="PTHR10783">
    <property type="entry name" value="XENOTROPIC AND POLYTROPIC RETROVIRUS RECEPTOR 1-RELATED"/>
    <property type="match status" value="1"/>
</dbReference>
<gene>
    <name evidence="9" type="ORF">EVOR1521_LOCUS9749</name>
</gene>
<feature type="transmembrane region" description="Helical" evidence="6">
    <location>
        <begin position="489"/>
        <end position="510"/>
    </location>
</feature>
<evidence type="ECO:0000313" key="9">
    <source>
        <dbReference type="EMBL" id="CAJ1382364.1"/>
    </source>
</evidence>
<feature type="transmembrane region" description="Helical" evidence="6">
    <location>
        <begin position="197"/>
        <end position="219"/>
    </location>
</feature>
<dbReference type="InterPro" id="IPR004331">
    <property type="entry name" value="SPX_dom"/>
</dbReference>
<feature type="transmembrane region" description="Helical" evidence="6">
    <location>
        <begin position="420"/>
        <end position="438"/>
    </location>
</feature>
<dbReference type="PROSITE" id="PS51382">
    <property type="entry name" value="SPX"/>
    <property type="match status" value="1"/>
</dbReference>
<comment type="subcellular location">
    <subcellularLocation>
        <location evidence="1">Membrane</location>
        <topology evidence="1">Multi-pass membrane protein</topology>
    </subcellularLocation>
</comment>
<reference evidence="9" key="1">
    <citation type="submission" date="2023-08" db="EMBL/GenBank/DDBJ databases">
        <authorList>
            <person name="Chen Y."/>
            <person name="Shah S."/>
            <person name="Dougan E. K."/>
            <person name="Thang M."/>
            <person name="Chan C."/>
        </authorList>
    </citation>
    <scope>NUCLEOTIDE SEQUENCE</scope>
</reference>
<keyword evidence="5 6" id="KW-0472">Membrane</keyword>
<feature type="transmembrane region" description="Helical" evidence="6">
    <location>
        <begin position="321"/>
        <end position="340"/>
    </location>
</feature>
<dbReference type="CDD" id="cd14447">
    <property type="entry name" value="SPX"/>
    <property type="match status" value="1"/>
</dbReference>
<accession>A0AA36MVY3</accession>
<dbReference type="PROSITE" id="PS51380">
    <property type="entry name" value="EXS"/>
    <property type="match status" value="1"/>
</dbReference>
<comment type="similarity">
    <text evidence="2">Belongs to the SYG1 (TC 2.A.94) family.</text>
</comment>
<feature type="transmembrane region" description="Helical" evidence="6">
    <location>
        <begin position="292"/>
        <end position="315"/>
    </location>
</feature>
<proteinExistence type="inferred from homology"/>
<dbReference type="AlphaFoldDB" id="A0AA36MVY3"/>
<dbReference type="EMBL" id="CAUJNA010000892">
    <property type="protein sequence ID" value="CAJ1382364.1"/>
    <property type="molecule type" value="Genomic_DNA"/>
</dbReference>
<dbReference type="GO" id="GO:0000822">
    <property type="term" value="F:inositol hexakisphosphate binding"/>
    <property type="evidence" value="ECO:0007669"/>
    <property type="project" value="TreeGrafter"/>
</dbReference>
<dbReference type="PANTHER" id="PTHR10783:SF103">
    <property type="entry name" value="SOLUTE CARRIER FAMILY 53 MEMBER 1"/>
    <property type="match status" value="1"/>
</dbReference>